<evidence type="ECO:0000313" key="3">
    <source>
        <dbReference type="Proteomes" id="UP000460435"/>
    </source>
</evidence>
<dbReference type="RefSeq" id="WP_162450479.1">
    <property type="nucleotide sequence ID" value="NZ_WLZY01000003.1"/>
</dbReference>
<dbReference type="GO" id="GO:0008236">
    <property type="term" value="F:serine-type peptidase activity"/>
    <property type="evidence" value="ECO:0007669"/>
    <property type="project" value="InterPro"/>
</dbReference>
<protein>
    <submittedName>
        <fullName evidence="2">Prolyl oligopeptidase family serine peptidase</fullName>
    </submittedName>
</protein>
<organism evidence="2 3">
    <name type="scientific">Phytoactinopolyspora mesophila</name>
    <dbReference type="NCBI Taxonomy" id="2650750"/>
    <lineage>
        <taxon>Bacteria</taxon>
        <taxon>Bacillati</taxon>
        <taxon>Actinomycetota</taxon>
        <taxon>Actinomycetes</taxon>
        <taxon>Jiangellales</taxon>
        <taxon>Jiangellaceae</taxon>
        <taxon>Phytoactinopolyspora</taxon>
    </lineage>
</organism>
<feature type="domain" description="Peptidase S9 prolyl oligopeptidase catalytic" evidence="1">
    <location>
        <begin position="107"/>
        <end position="250"/>
    </location>
</feature>
<dbReference type="Pfam" id="PF00326">
    <property type="entry name" value="Peptidase_S9"/>
    <property type="match status" value="1"/>
</dbReference>
<proteinExistence type="predicted"/>
<reference evidence="2 3" key="1">
    <citation type="submission" date="2019-11" db="EMBL/GenBank/DDBJ databases">
        <authorList>
            <person name="Li X.-J."/>
            <person name="Feng X.-M."/>
        </authorList>
    </citation>
    <scope>NUCLEOTIDE SEQUENCE [LARGE SCALE GENOMIC DNA]</scope>
    <source>
        <strain evidence="2 3">XMNu-373</strain>
    </source>
</reference>
<name>A0A7K3M3E6_9ACTN</name>
<keyword evidence="3" id="KW-1185">Reference proteome</keyword>
<dbReference type="Gene3D" id="3.40.50.1820">
    <property type="entry name" value="alpha/beta hydrolase"/>
    <property type="match status" value="1"/>
</dbReference>
<accession>A0A7K3M3E6</accession>
<sequence length="282" mass="29795">MPNTAHHITGHAAGVPFVAFPPATAERSSAPVIVAWHMMDAPRTEAAFAAAMPLEGLDAWRIYLGLPMSGSRLPDGGFEEIMRLGFEDAVLNLQGPIVDQAAQEFSPVMAELRDRLGLSDGPLGVLGGSLGAAVALVVLAESSAKIDAAVLVSPLVQLRPAVEAMARQFGITYPWSPESSEVAERLDFVARAGDVVRPHQPAVLLVVGEDDDADAFAKPASALREALDGHGDVPGRTDLVTIAGMGHALAEEPGMEPAEQTPHAREVDRHAVEWLRRHLIGA</sequence>
<comment type="caution">
    <text evidence="2">The sequence shown here is derived from an EMBL/GenBank/DDBJ whole genome shotgun (WGS) entry which is preliminary data.</text>
</comment>
<dbReference type="InterPro" id="IPR029058">
    <property type="entry name" value="AB_hydrolase_fold"/>
</dbReference>
<dbReference type="Proteomes" id="UP000460435">
    <property type="component" value="Unassembled WGS sequence"/>
</dbReference>
<gene>
    <name evidence="2" type="ORF">F7O44_12155</name>
</gene>
<dbReference type="GO" id="GO:0006508">
    <property type="term" value="P:proteolysis"/>
    <property type="evidence" value="ECO:0007669"/>
    <property type="project" value="InterPro"/>
</dbReference>
<dbReference type="AlphaFoldDB" id="A0A7K3M3E6"/>
<dbReference type="InterPro" id="IPR001375">
    <property type="entry name" value="Peptidase_S9_cat"/>
</dbReference>
<evidence type="ECO:0000259" key="1">
    <source>
        <dbReference type="Pfam" id="PF00326"/>
    </source>
</evidence>
<dbReference type="SUPFAM" id="SSF53474">
    <property type="entry name" value="alpha/beta-Hydrolases"/>
    <property type="match status" value="1"/>
</dbReference>
<evidence type="ECO:0000313" key="2">
    <source>
        <dbReference type="EMBL" id="NDL57829.1"/>
    </source>
</evidence>
<dbReference type="EMBL" id="WLZY01000003">
    <property type="protein sequence ID" value="NDL57829.1"/>
    <property type="molecule type" value="Genomic_DNA"/>
</dbReference>